<organism evidence="5 6">
    <name type="scientific">Venustampulla echinocandica</name>
    <dbReference type="NCBI Taxonomy" id="2656787"/>
    <lineage>
        <taxon>Eukaryota</taxon>
        <taxon>Fungi</taxon>
        <taxon>Dikarya</taxon>
        <taxon>Ascomycota</taxon>
        <taxon>Pezizomycotina</taxon>
        <taxon>Leotiomycetes</taxon>
        <taxon>Helotiales</taxon>
        <taxon>Pleuroascaceae</taxon>
        <taxon>Venustampulla</taxon>
    </lineage>
</organism>
<reference evidence="5 6" key="1">
    <citation type="journal article" date="2018" name="IMA Fungus">
        <title>IMA Genome-F 9: Draft genome sequence of Annulohypoxylon stygium, Aspergillus mulundensis, Berkeleyomyces basicola (syn. Thielaviopsis basicola), Ceratocystis smalleyi, two Cercospora beticola strains, Coleophoma cylindrospora, Fusarium fracticaudum, Phialophora cf. hyalina, and Morchella septimelata.</title>
        <authorList>
            <person name="Wingfield B.D."/>
            <person name="Bills G.F."/>
            <person name="Dong Y."/>
            <person name="Huang W."/>
            <person name="Nel W.J."/>
            <person name="Swalarsk-Parry B.S."/>
            <person name="Vaghefi N."/>
            <person name="Wilken P.M."/>
            <person name="An Z."/>
            <person name="de Beer Z.W."/>
            <person name="De Vos L."/>
            <person name="Chen L."/>
            <person name="Duong T.A."/>
            <person name="Gao Y."/>
            <person name="Hammerbacher A."/>
            <person name="Kikkert J.R."/>
            <person name="Li Y."/>
            <person name="Li H."/>
            <person name="Li K."/>
            <person name="Li Q."/>
            <person name="Liu X."/>
            <person name="Ma X."/>
            <person name="Naidoo K."/>
            <person name="Pethybridge S.J."/>
            <person name="Sun J."/>
            <person name="Steenkamp E.T."/>
            <person name="van der Nest M.A."/>
            <person name="van Wyk S."/>
            <person name="Wingfield M.J."/>
            <person name="Xiong C."/>
            <person name="Yue Q."/>
            <person name="Zhang X."/>
        </authorList>
    </citation>
    <scope>NUCLEOTIDE SEQUENCE [LARGE SCALE GENOMIC DNA]</scope>
    <source>
        <strain evidence="5 6">BP 5553</strain>
    </source>
</reference>
<feature type="compositionally biased region" description="Pro residues" evidence="4">
    <location>
        <begin position="1"/>
        <end position="12"/>
    </location>
</feature>
<evidence type="ECO:0008006" key="7">
    <source>
        <dbReference type="Google" id="ProtNLM"/>
    </source>
</evidence>
<name>A0A370TV17_9HELO</name>
<dbReference type="PANTHER" id="PTHR28529:SF2">
    <property type="entry name" value="DNA REPAIR PROTEIN SWI5 HOMOLOG"/>
    <property type="match status" value="1"/>
</dbReference>
<comment type="caution">
    <text evidence="5">The sequence shown here is derived from an EMBL/GenBank/DDBJ whole genome shotgun (WGS) entry which is preliminary data.</text>
</comment>
<dbReference type="PANTHER" id="PTHR28529">
    <property type="entry name" value="DNA REPAIR PROTEIN SWI5 HOMOLOG"/>
    <property type="match status" value="1"/>
</dbReference>
<evidence type="ECO:0000256" key="4">
    <source>
        <dbReference type="SAM" id="MobiDB-lite"/>
    </source>
</evidence>
<dbReference type="Pfam" id="PF07061">
    <property type="entry name" value="Swi5"/>
    <property type="match status" value="1"/>
</dbReference>
<comment type="similarity">
    <text evidence="1">Belongs to the SWI5/SAE3 family.</text>
</comment>
<dbReference type="Gene3D" id="1.20.5.170">
    <property type="match status" value="1"/>
</dbReference>
<evidence type="ECO:0000256" key="3">
    <source>
        <dbReference type="ARBA" id="ARBA00023204"/>
    </source>
</evidence>
<dbReference type="GO" id="GO:0032798">
    <property type="term" value="C:Swi5-Sfr1 complex"/>
    <property type="evidence" value="ECO:0007669"/>
    <property type="project" value="TreeGrafter"/>
</dbReference>
<dbReference type="STRING" id="2656787.A0A370TV17"/>
<dbReference type="GeneID" id="43596507"/>
<dbReference type="Proteomes" id="UP000254866">
    <property type="component" value="Unassembled WGS sequence"/>
</dbReference>
<keyword evidence="2" id="KW-0227">DNA damage</keyword>
<gene>
    <name evidence="5" type="ORF">BP5553_03658</name>
</gene>
<dbReference type="AlphaFoldDB" id="A0A370TV17"/>
<protein>
    <recommendedName>
        <fullName evidence="7">Swi5-domain-containing protein</fullName>
    </recommendedName>
</protein>
<dbReference type="InterPro" id="IPR010760">
    <property type="entry name" value="DNA-repair_Swi5"/>
</dbReference>
<evidence type="ECO:0000256" key="2">
    <source>
        <dbReference type="ARBA" id="ARBA00022763"/>
    </source>
</evidence>
<proteinExistence type="inferred from homology"/>
<dbReference type="OrthoDB" id="255837at2759"/>
<evidence type="ECO:0000313" key="5">
    <source>
        <dbReference type="EMBL" id="RDL39318.1"/>
    </source>
</evidence>
<accession>A0A370TV17</accession>
<dbReference type="GO" id="GO:0000709">
    <property type="term" value="P:meiotic joint molecule formation"/>
    <property type="evidence" value="ECO:0007669"/>
    <property type="project" value="TreeGrafter"/>
</dbReference>
<dbReference type="RefSeq" id="XP_031871974.1">
    <property type="nucleotide sequence ID" value="XM_032012281.1"/>
</dbReference>
<feature type="region of interest" description="Disordered" evidence="4">
    <location>
        <begin position="1"/>
        <end position="29"/>
    </location>
</feature>
<dbReference type="GO" id="GO:0034974">
    <property type="term" value="C:Swi5-Swi2 complex"/>
    <property type="evidence" value="ECO:0007669"/>
    <property type="project" value="TreeGrafter"/>
</dbReference>
<feature type="region of interest" description="Disordered" evidence="4">
    <location>
        <begin position="469"/>
        <end position="508"/>
    </location>
</feature>
<keyword evidence="3" id="KW-0234">DNA repair</keyword>
<keyword evidence="6" id="KW-1185">Reference proteome</keyword>
<dbReference type="GO" id="GO:0010772">
    <property type="term" value="P:meiotic DNA recombinase assembly involved in reciprocal meiotic recombination"/>
    <property type="evidence" value="ECO:0007669"/>
    <property type="project" value="TreeGrafter"/>
</dbReference>
<dbReference type="EMBL" id="NPIC01000002">
    <property type="protein sequence ID" value="RDL39318.1"/>
    <property type="molecule type" value="Genomic_DNA"/>
</dbReference>
<sequence length="605" mass="64236">MSSPGPSSPPRTAPQSQTPSFIAGTTVENTPIQQCTAETVVSTLPFLTGTTVENTPIRPPTTDNVISDPPVLSGVMLEGEENISDILSTPSLTDEEEGNGLVVELPTLVADSTSHDRDVVERSVEIPESETFDNHEFSSSLFDAAAAGMNVGCGEGFTDDQKIGRNGASIEDATPAEEDVVSQGVDAHEEEEGSGEVIPEVPDSEGTSNELESPIQKPLGPEQVLENEPGEYGTIHSTSSVKVGVIEPAPSSTEGFREEEQSLQVVANTETDHVATDSLGGAVHTVISTAEDQELRTRISNKTTNADGEIEDISSTMAVDDQYVEQETSGLSKYIVASKQLRESTEASAAPIERAHLDTHSLPGSSGENKISTTPAKGLKTKYEKLAPNNTPSQGATEVGFLPQFISPAKGDVIMKDVPHTATDEDLLNPPSSLSINLQNSSTIADIAPSAPRSTSLVSFQDQNITQVPTFSEALSTPAKRTTPLPSSAKQNPVPDSKSSAAADENFSPNKDQLLMAELKAMKIASIQARNVSLKAEIARTRERTQDIAETLTAPASETVKSHIKLLHDYNDIRDVGQGLIGMIADNRGVRVGELYKEFGVGLKD</sequence>
<feature type="region of interest" description="Disordered" evidence="4">
    <location>
        <begin position="158"/>
        <end position="237"/>
    </location>
</feature>
<evidence type="ECO:0000256" key="1">
    <source>
        <dbReference type="ARBA" id="ARBA00008060"/>
    </source>
</evidence>
<evidence type="ECO:0000313" key="6">
    <source>
        <dbReference type="Proteomes" id="UP000254866"/>
    </source>
</evidence>